<name>A0ABD0YTS9_9HEMI</name>
<comment type="caution">
    <text evidence="1">The sequence shown here is derived from an EMBL/GenBank/DDBJ whole genome shotgun (WGS) entry which is preliminary data.</text>
</comment>
<sequence>MNIFHPNLQATFRNRCIFLNIVAVDFDAPLQPGHQLLILSSNKATSESLFATVSSSSLEKRFPPKKSFSLVIRLKSEVTISMRYHKLTMDLSCGFAMESEELDDLSNRANESHIGGRGSERPQQRLTNLIAMTIFHY</sequence>
<protein>
    <submittedName>
        <fullName evidence="1">Uncharacterized protein</fullName>
    </submittedName>
</protein>
<keyword evidence="2" id="KW-1185">Reference proteome</keyword>
<dbReference type="AlphaFoldDB" id="A0ABD0YTS9"/>
<dbReference type="EMBL" id="JBFDAA010000002">
    <property type="protein sequence ID" value="KAL1139352.1"/>
    <property type="molecule type" value="Genomic_DNA"/>
</dbReference>
<accession>A0ABD0YTS9</accession>
<proteinExistence type="predicted"/>
<gene>
    <name evidence="1" type="ORF">AAG570_006336</name>
</gene>
<evidence type="ECO:0000313" key="2">
    <source>
        <dbReference type="Proteomes" id="UP001558652"/>
    </source>
</evidence>
<reference evidence="1 2" key="1">
    <citation type="submission" date="2024-07" db="EMBL/GenBank/DDBJ databases">
        <title>Chromosome-level genome assembly of the water stick insect Ranatra chinensis (Heteroptera: Nepidae).</title>
        <authorList>
            <person name="Liu X."/>
        </authorList>
    </citation>
    <scope>NUCLEOTIDE SEQUENCE [LARGE SCALE GENOMIC DNA]</scope>
    <source>
        <strain evidence="1">Cailab_2021Rc</strain>
        <tissue evidence="1">Muscle</tissue>
    </source>
</reference>
<organism evidence="1 2">
    <name type="scientific">Ranatra chinensis</name>
    <dbReference type="NCBI Taxonomy" id="642074"/>
    <lineage>
        <taxon>Eukaryota</taxon>
        <taxon>Metazoa</taxon>
        <taxon>Ecdysozoa</taxon>
        <taxon>Arthropoda</taxon>
        <taxon>Hexapoda</taxon>
        <taxon>Insecta</taxon>
        <taxon>Pterygota</taxon>
        <taxon>Neoptera</taxon>
        <taxon>Paraneoptera</taxon>
        <taxon>Hemiptera</taxon>
        <taxon>Heteroptera</taxon>
        <taxon>Panheteroptera</taxon>
        <taxon>Nepomorpha</taxon>
        <taxon>Nepidae</taxon>
        <taxon>Ranatrinae</taxon>
        <taxon>Ranatra</taxon>
    </lineage>
</organism>
<evidence type="ECO:0000313" key="1">
    <source>
        <dbReference type="EMBL" id="KAL1139352.1"/>
    </source>
</evidence>
<dbReference type="Proteomes" id="UP001558652">
    <property type="component" value="Unassembled WGS sequence"/>
</dbReference>